<evidence type="ECO:0000259" key="9">
    <source>
        <dbReference type="Pfam" id="PF02927"/>
    </source>
</evidence>
<dbReference type="InterPro" id="IPR018221">
    <property type="entry name" value="Glyco_hydro_9_His_AS"/>
</dbReference>
<dbReference type="InterPro" id="IPR004197">
    <property type="entry name" value="Cellulase_Ig-like"/>
</dbReference>
<dbReference type="PROSITE" id="PS00592">
    <property type="entry name" value="GH9_2"/>
    <property type="match status" value="1"/>
</dbReference>
<keyword evidence="5 6" id="KW-0624">Polysaccharide degradation</keyword>
<feature type="active site" evidence="6">
    <location>
        <position position="513"/>
    </location>
</feature>
<name>A0A1T5C580_9BACT</name>
<dbReference type="PANTHER" id="PTHR22298">
    <property type="entry name" value="ENDO-1,4-BETA-GLUCANASE"/>
    <property type="match status" value="1"/>
</dbReference>
<evidence type="ECO:0000256" key="6">
    <source>
        <dbReference type="PROSITE-ProRule" id="PRU10059"/>
    </source>
</evidence>
<dbReference type="Gene3D" id="1.50.10.10">
    <property type="match status" value="1"/>
</dbReference>
<reference evidence="11" key="1">
    <citation type="submission" date="2017-02" db="EMBL/GenBank/DDBJ databases">
        <authorList>
            <person name="Varghese N."/>
            <person name="Submissions S."/>
        </authorList>
    </citation>
    <scope>NUCLEOTIDE SEQUENCE [LARGE SCALE GENOMIC DNA]</scope>
    <source>
        <strain evidence="11">DSM 24967</strain>
    </source>
</reference>
<gene>
    <name evidence="10" type="ORF">SAMN05660349_01707</name>
</gene>
<keyword evidence="2 6" id="KW-0378">Hydrolase</keyword>
<dbReference type="SUPFAM" id="SSF48208">
    <property type="entry name" value="Six-hairpin glycosidases"/>
    <property type="match status" value="1"/>
</dbReference>
<sequence length="588" mass="65603">MKNHYLNVSVCALITLLFAACAKINPPVNELYRFNQLGFYPSEEKIAVLDTVVSGPFYIKELNSGKVVYEGLVSQPRLSAFSEKETVVIPFSQLRTKGTYFIEIPEVGKSLPFEIKDSLFSSLSKASLKAFYLQRSGTAIEAEFAGKWERPAGHPDTLVRIHPSAATAVRPAESLISSPKGWYDAGDYNKYIVNSGFTVGILLSLYEDYPQYAQSVSVQIPESANQTPDLLDEIWWNLEWMLSMQDPSDGGVYHKLTTPSFEGMIKPTECKQPRYVIEKSVTATLDFAASMAQASRVFAPFEKDYPEVSQKMLQASIRAFNWALQHPDALYNQRKMNANFKPAVSTGGYEDRSATDEFFWAATELYITTGNDKYTSYVKEYLPESFILPVWGNVSGLAQMSLIRHRDKLEKEMGSLSDSAGKQLINYADSCLAGVELAPYAAAYGRSSKDFFWGCNSDKASNQGIAFLYAYRLTNDRRYLTNALHSMDYLLGRNATGYCYVTGFGHKSPLNPHHRLAASDGIDEPLPGFLVGGPNPGKQDGCEYPSLVPDEAYIDILPSYASNEIAINWQGMFTYYVMALDATLRDIK</sequence>
<dbReference type="Gene3D" id="2.60.40.10">
    <property type="entry name" value="Immunoglobulins"/>
    <property type="match status" value="1"/>
</dbReference>
<feature type="chain" id="PRO_5018380067" description="Endoglucanase" evidence="7">
    <location>
        <begin position="23"/>
        <end position="588"/>
    </location>
</feature>
<dbReference type="GO" id="GO:0030245">
    <property type="term" value="P:cellulose catabolic process"/>
    <property type="evidence" value="ECO:0007669"/>
    <property type="project" value="UniProtKB-KW"/>
</dbReference>
<dbReference type="Pfam" id="PF02927">
    <property type="entry name" value="CelD_N"/>
    <property type="match status" value="1"/>
</dbReference>
<keyword evidence="3 6" id="KW-0119">Carbohydrate metabolism</keyword>
<keyword evidence="11" id="KW-1185">Reference proteome</keyword>
<keyword evidence="7" id="KW-0136">Cellulose degradation</keyword>
<dbReference type="InterPro" id="IPR008928">
    <property type="entry name" value="6-hairpin_glycosidase_sf"/>
</dbReference>
<keyword evidence="7" id="KW-0732">Signal</keyword>
<keyword evidence="4 6" id="KW-0326">Glycosidase</keyword>
<comment type="catalytic activity">
    <reaction evidence="7">
        <text>Endohydrolysis of (1-&gt;4)-beta-D-glucosidic linkages in cellulose, lichenin and cereal beta-D-glucans.</text>
        <dbReference type="EC" id="3.2.1.4"/>
    </reaction>
</comment>
<evidence type="ECO:0000256" key="2">
    <source>
        <dbReference type="ARBA" id="ARBA00022801"/>
    </source>
</evidence>
<accession>A0A1T5C580</accession>
<evidence type="ECO:0000256" key="7">
    <source>
        <dbReference type="RuleBase" id="RU361166"/>
    </source>
</evidence>
<evidence type="ECO:0000256" key="5">
    <source>
        <dbReference type="ARBA" id="ARBA00023326"/>
    </source>
</evidence>
<evidence type="ECO:0000256" key="1">
    <source>
        <dbReference type="ARBA" id="ARBA00007072"/>
    </source>
</evidence>
<evidence type="ECO:0000256" key="3">
    <source>
        <dbReference type="ARBA" id="ARBA00023277"/>
    </source>
</evidence>
<evidence type="ECO:0000259" key="8">
    <source>
        <dbReference type="Pfam" id="PF00759"/>
    </source>
</evidence>
<feature type="domain" description="Cellulase Ig-like" evidence="9">
    <location>
        <begin position="33"/>
        <end position="108"/>
    </location>
</feature>
<dbReference type="InterPro" id="IPR014756">
    <property type="entry name" value="Ig_E-set"/>
</dbReference>
<dbReference type="GO" id="GO:0008810">
    <property type="term" value="F:cellulase activity"/>
    <property type="evidence" value="ECO:0007669"/>
    <property type="project" value="UniProtKB-EC"/>
</dbReference>
<proteinExistence type="inferred from homology"/>
<feature type="signal peptide" evidence="7">
    <location>
        <begin position="1"/>
        <end position="22"/>
    </location>
</feature>
<protein>
    <recommendedName>
        <fullName evidence="7">Endoglucanase</fullName>
        <ecNumber evidence="7">3.2.1.4</ecNumber>
    </recommendedName>
</protein>
<dbReference type="PROSITE" id="PS51257">
    <property type="entry name" value="PROKAR_LIPOPROTEIN"/>
    <property type="match status" value="1"/>
</dbReference>
<evidence type="ECO:0000256" key="4">
    <source>
        <dbReference type="ARBA" id="ARBA00023295"/>
    </source>
</evidence>
<dbReference type="InterPro" id="IPR013783">
    <property type="entry name" value="Ig-like_fold"/>
</dbReference>
<dbReference type="RefSeq" id="WP_245832557.1">
    <property type="nucleotide sequence ID" value="NZ_FUYQ01000010.1"/>
</dbReference>
<evidence type="ECO:0000313" key="11">
    <source>
        <dbReference type="Proteomes" id="UP000190852"/>
    </source>
</evidence>
<comment type="similarity">
    <text evidence="1 6 7">Belongs to the glycosyl hydrolase 9 (cellulase E) family.</text>
</comment>
<dbReference type="Proteomes" id="UP000190852">
    <property type="component" value="Unassembled WGS sequence"/>
</dbReference>
<dbReference type="AlphaFoldDB" id="A0A1T5C580"/>
<organism evidence="10 11">
    <name type="scientific">Parabacteroides chartae</name>
    <dbReference type="NCBI Taxonomy" id="1037355"/>
    <lineage>
        <taxon>Bacteria</taxon>
        <taxon>Pseudomonadati</taxon>
        <taxon>Bacteroidota</taxon>
        <taxon>Bacteroidia</taxon>
        <taxon>Bacteroidales</taxon>
        <taxon>Tannerellaceae</taxon>
        <taxon>Parabacteroides</taxon>
    </lineage>
</organism>
<dbReference type="CDD" id="cd02850">
    <property type="entry name" value="E_set_Cellulase_N"/>
    <property type="match status" value="1"/>
</dbReference>
<dbReference type="EC" id="3.2.1.4" evidence="7"/>
<dbReference type="Pfam" id="PF00759">
    <property type="entry name" value="Glyco_hydro_9"/>
    <property type="match status" value="1"/>
</dbReference>
<evidence type="ECO:0000313" key="10">
    <source>
        <dbReference type="EMBL" id="SKB54752.1"/>
    </source>
</evidence>
<feature type="domain" description="Glycoside hydrolase family 9" evidence="8">
    <location>
        <begin position="121"/>
        <end position="576"/>
    </location>
</feature>
<dbReference type="InterPro" id="IPR001701">
    <property type="entry name" value="Glyco_hydro_9"/>
</dbReference>
<dbReference type="SUPFAM" id="SSF81296">
    <property type="entry name" value="E set domains"/>
    <property type="match status" value="1"/>
</dbReference>
<dbReference type="EMBL" id="FUYQ01000010">
    <property type="protein sequence ID" value="SKB54752.1"/>
    <property type="molecule type" value="Genomic_DNA"/>
</dbReference>
<dbReference type="InterPro" id="IPR012341">
    <property type="entry name" value="6hp_glycosidase-like_sf"/>
</dbReference>